<evidence type="ECO:0000259" key="5">
    <source>
        <dbReference type="PROSITE" id="PS50600"/>
    </source>
</evidence>
<dbReference type="PROSITE" id="PS50600">
    <property type="entry name" value="ULP_PROTEASE"/>
    <property type="match status" value="1"/>
</dbReference>
<feature type="compositionally biased region" description="Acidic residues" evidence="4">
    <location>
        <begin position="190"/>
        <end position="211"/>
    </location>
</feature>
<evidence type="ECO:0000256" key="3">
    <source>
        <dbReference type="ARBA" id="ARBA00022801"/>
    </source>
</evidence>
<dbReference type="PANTHER" id="PTHR34835:SF90">
    <property type="entry name" value="AMINOTRANSFERASE-LIKE PLANT MOBILE DOMAIN-CONTAINING PROTEIN"/>
    <property type="match status" value="1"/>
</dbReference>
<feature type="region of interest" description="Disordered" evidence="4">
    <location>
        <begin position="555"/>
        <end position="627"/>
    </location>
</feature>
<evidence type="ECO:0000313" key="6">
    <source>
        <dbReference type="Proteomes" id="UP000813463"/>
    </source>
</evidence>
<dbReference type="Proteomes" id="UP000813463">
    <property type="component" value="Chromosome 3"/>
</dbReference>
<gene>
    <name evidence="7" type="primary">LOC130470093</name>
</gene>
<evidence type="ECO:0000256" key="1">
    <source>
        <dbReference type="ARBA" id="ARBA00005234"/>
    </source>
</evidence>
<keyword evidence="3" id="KW-0378">Hydrolase</keyword>
<reference evidence="6" key="1">
    <citation type="journal article" date="2021" name="Nat. Commun.">
        <title>Genomic analyses provide insights into spinach domestication and the genetic basis of agronomic traits.</title>
        <authorList>
            <person name="Cai X."/>
            <person name="Sun X."/>
            <person name="Xu C."/>
            <person name="Sun H."/>
            <person name="Wang X."/>
            <person name="Ge C."/>
            <person name="Zhang Z."/>
            <person name="Wang Q."/>
            <person name="Fei Z."/>
            <person name="Jiao C."/>
            <person name="Wang Q."/>
        </authorList>
    </citation>
    <scope>NUCLEOTIDE SEQUENCE [LARGE SCALE GENOMIC DNA]</scope>
    <source>
        <strain evidence="6">cv. Varoflay</strain>
    </source>
</reference>
<feature type="compositionally biased region" description="Basic and acidic residues" evidence="4">
    <location>
        <begin position="91"/>
        <end position="104"/>
    </location>
</feature>
<keyword evidence="2" id="KW-0645">Protease</keyword>
<evidence type="ECO:0000256" key="4">
    <source>
        <dbReference type="SAM" id="MobiDB-lite"/>
    </source>
</evidence>
<feature type="compositionally biased region" description="Basic residues" evidence="4">
    <location>
        <begin position="105"/>
        <end position="118"/>
    </location>
</feature>
<feature type="region of interest" description="Disordered" evidence="4">
    <location>
        <begin position="1"/>
        <end position="125"/>
    </location>
</feature>
<feature type="region of interest" description="Disordered" evidence="4">
    <location>
        <begin position="808"/>
        <end position="840"/>
    </location>
</feature>
<evidence type="ECO:0000256" key="2">
    <source>
        <dbReference type="ARBA" id="ARBA00022670"/>
    </source>
</evidence>
<evidence type="ECO:0000313" key="7">
    <source>
        <dbReference type="RefSeq" id="XP_056695652.1"/>
    </source>
</evidence>
<feature type="domain" description="Ubiquitin-like protease family profile" evidence="5">
    <location>
        <begin position="1004"/>
        <end position="1200"/>
    </location>
</feature>
<proteinExistence type="inferred from homology"/>
<protein>
    <recommendedName>
        <fullName evidence="5">Ubiquitin-like protease family profile domain-containing protein</fullName>
    </recommendedName>
</protein>
<feature type="compositionally biased region" description="Low complexity" evidence="4">
    <location>
        <begin position="555"/>
        <end position="580"/>
    </location>
</feature>
<dbReference type="InterPro" id="IPR003653">
    <property type="entry name" value="Peptidase_C48_C"/>
</dbReference>
<feature type="region of interest" description="Disordered" evidence="4">
    <location>
        <begin position="190"/>
        <end position="216"/>
    </location>
</feature>
<dbReference type="Gene3D" id="3.40.395.10">
    <property type="entry name" value="Adenoviral Proteinase, Chain A"/>
    <property type="match status" value="1"/>
</dbReference>
<comment type="similarity">
    <text evidence="1">Belongs to the peptidase C48 family.</text>
</comment>
<sequence>MVQALQEKLLQQEKQLDLIEQKKKGGEGQKNSSKDPEKQEETEKKEHEVKVHEEVKEPEKEEAEVKVPEELDEPERKEKKTNLKITLRKKKDGEEAGEEPEKAKGKSRKSIPNRKRTRSQLLKEEFPDLIKEVKQELEEAHKKKSLLPAEKISTKKVAPNAKKGNGVTLKKTAALKRGSKVNQIVVREVYEDEEDEEGGEEEGEEVEEESEPLMKKGKKVVEKRATRSKQIVVSDEVMEVVDDEKPKSLVVAKPKPEERKLNLRQTPQLMMRFLRGIASNEPHDIRKQQAIVELGFGSLLQLDIPQNENPFPYELVRNFNSSDRSLHLPKSSLDITVEDVYLVYGIPIGGAPVVEWTDEQDPEVLRVFAEFWAYWKVKSGCPKLKEMVEKLIKDETPVDDNWKRSFLVVAVNTCIKSTTNLSPNFRFLASTVDLEQVRNLNWCQYAYTSLLGAAMYWNVDRSRWFAGPLPFLMVCYFDRVQIMEEYPPRNFPLISCWTRDMISSRVRNDNATGFGHGLILDRIQGPPELQLYREEMELLKQQKALSEQPPPLLLQHPQQQQQQHDEQPSQQPLQQPQQQHQHQEPNWSTNDVPREHQGAPVTQLGDDKDLPEQQADPSEKAKVPSTIEEFHAEFTKTTTELSSVMNKFNDLLSLSRKFFDTTIDVKKSLPFNMAKMWSTCSGTEIPVTFEKGNSTEERQEGRNTEEIGSILSQDKEFFSSDYFTILFEEAVRKATEGNERKEIEESEDVPFDLPPFLTPPIMPSQPNVFADLTLKLGMVSDSNPSPQAHDFEEEMRLEAILANKTLTERDLETISGDNKDEAEKQQPPTEKTEEPENVRSDMEGLIQGAEDGKPMSPTVRTEDSEFQTMEGLIKGAEDGNPMSPTVRTEESEFKTPTAVESQTEMETPSIFLNTPSAVYSQPENAPTSMNIDEEEDPDNVQVPKLVKRKKNVPLKLLSPFLTQYSHLLVGEEQLNQKEKDMRCVLDYAFGKGSPTQVLYTDDWNIVTREEFQTLAPNVWVMNNVIDTFARILNDDPDQSVKSNLKFYFSTIPFNMLCQNEPYGGSQDSQATEGKRLENFILSVRHEYVTAGVKSLKGFHLLFFPVWSGDHFYLIVINQKAKKVEIIDNLSLPEGITYDDKYKIFAERTFEAWTIFSEQEGHPLRKAQISAYEIVLLEMLWKNRTNKTDCGVYAMRHMETYKGNQTWNCGFKNTDEDKDFICKLRMRYGTEILLSVLNKRHELMYLALKRANQVE</sequence>
<feature type="compositionally biased region" description="Basic and acidic residues" evidence="4">
    <location>
        <begin position="605"/>
        <end position="627"/>
    </location>
</feature>
<feature type="region of interest" description="Disordered" evidence="4">
    <location>
        <begin position="874"/>
        <end position="905"/>
    </location>
</feature>
<name>A0ABM3RJ53_SPIOL</name>
<dbReference type="SUPFAM" id="SSF54001">
    <property type="entry name" value="Cysteine proteinases"/>
    <property type="match status" value="1"/>
</dbReference>
<keyword evidence="6" id="KW-1185">Reference proteome</keyword>
<accession>A0ABM3RJ53</accession>
<dbReference type="PANTHER" id="PTHR34835">
    <property type="entry name" value="OS07G0283600 PROTEIN-RELATED"/>
    <property type="match status" value="1"/>
</dbReference>
<feature type="compositionally biased region" description="Basic and acidic residues" evidence="4">
    <location>
        <begin position="10"/>
        <end position="81"/>
    </location>
</feature>
<dbReference type="GeneID" id="130470093"/>
<dbReference type="InterPro" id="IPR038765">
    <property type="entry name" value="Papain-like_cys_pep_sf"/>
</dbReference>
<dbReference type="RefSeq" id="XP_056695652.1">
    <property type="nucleotide sequence ID" value="XM_056839674.1"/>
</dbReference>
<organism evidence="6 7">
    <name type="scientific">Spinacia oleracea</name>
    <name type="common">Spinach</name>
    <dbReference type="NCBI Taxonomy" id="3562"/>
    <lineage>
        <taxon>Eukaryota</taxon>
        <taxon>Viridiplantae</taxon>
        <taxon>Streptophyta</taxon>
        <taxon>Embryophyta</taxon>
        <taxon>Tracheophyta</taxon>
        <taxon>Spermatophyta</taxon>
        <taxon>Magnoliopsida</taxon>
        <taxon>eudicotyledons</taxon>
        <taxon>Gunneridae</taxon>
        <taxon>Pentapetalae</taxon>
        <taxon>Caryophyllales</taxon>
        <taxon>Chenopodiaceae</taxon>
        <taxon>Chenopodioideae</taxon>
        <taxon>Anserineae</taxon>
        <taxon>Spinacia</taxon>
    </lineage>
</organism>
<reference evidence="7" key="2">
    <citation type="submission" date="2025-08" db="UniProtKB">
        <authorList>
            <consortium name="RefSeq"/>
        </authorList>
    </citation>
    <scope>IDENTIFICATION</scope>
    <source>
        <tissue evidence="7">Leaf</tissue>
    </source>
</reference>